<comment type="similarity">
    <text evidence="2">Belongs to the MELT/VEPH family.</text>
</comment>
<feature type="compositionally biased region" description="Basic and acidic residues" evidence="5">
    <location>
        <begin position="872"/>
        <end position="885"/>
    </location>
</feature>
<accession>A0ABM0JHV7</accession>
<dbReference type="RefSeq" id="XP_005094007.1">
    <property type="nucleotide sequence ID" value="XM_005093950.3"/>
</dbReference>
<keyword evidence="4" id="KW-0472">Membrane</keyword>
<evidence type="ECO:0000256" key="1">
    <source>
        <dbReference type="ARBA" id="ARBA00004413"/>
    </source>
</evidence>
<feature type="region of interest" description="Disordered" evidence="5">
    <location>
        <begin position="378"/>
        <end position="470"/>
    </location>
</feature>
<keyword evidence="3" id="KW-1003">Cell membrane</keyword>
<evidence type="ECO:0000313" key="7">
    <source>
        <dbReference type="Proteomes" id="UP000694888"/>
    </source>
</evidence>
<keyword evidence="7" id="KW-1185">Reference proteome</keyword>
<dbReference type="SMART" id="SM00233">
    <property type="entry name" value="PH"/>
    <property type="match status" value="1"/>
</dbReference>
<evidence type="ECO:0000313" key="8">
    <source>
        <dbReference type="RefSeq" id="XP_005094007.1"/>
    </source>
</evidence>
<dbReference type="GeneID" id="101855473"/>
<reference evidence="8" key="1">
    <citation type="submission" date="2025-08" db="UniProtKB">
        <authorList>
            <consortium name="RefSeq"/>
        </authorList>
    </citation>
    <scope>IDENTIFICATION</scope>
</reference>
<comment type="subcellular location">
    <subcellularLocation>
        <location evidence="1">Cell membrane</location>
        <topology evidence="1">Peripheral membrane protein</topology>
        <orientation evidence="1">Cytoplasmic side</orientation>
    </subcellularLocation>
</comment>
<dbReference type="InterPro" id="IPR016024">
    <property type="entry name" value="ARM-type_fold"/>
</dbReference>
<dbReference type="SUPFAM" id="SSF48371">
    <property type="entry name" value="ARM repeat"/>
    <property type="match status" value="1"/>
</dbReference>
<dbReference type="SUPFAM" id="SSF50729">
    <property type="entry name" value="PH domain-like"/>
    <property type="match status" value="1"/>
</dbReference>
<evidence type="ECO:0000256" key="5">
    <source>
        <dbReference type="SAM" id="MobiDB-lite"/>
    </source>
</evidence>
<evidence type="ECO:0000259" key="6">
    <source>
        <dbReference type="PROSITE" id="PS50003"/>
    </source>
</evidence>
<dbReference type="PANTHER" id="PTHR21630">
    <property type="entry name" value="VEPH-A/MELTED"/>
    <property type="match status" value="1"/>
</dbReference>
<feature type="region of interest" description="Disordered" evidence="5">
    <location>
        <begin position="862"/>
        <end position="885"/>
    </location>
</feature>
<dbReference type="Pfam" id="PF00169">
    <property type="entry name" value="PH"/>
    <property type="match status" value="1"/>
</dbReference>
<name>A0ABM0JHV7_APLCA</name>
<feature type="compositionally biased region" description="Polar residues" evidence="5">
    <location>
        <begin position="418"/>
        <end position="460"/>
    </location>
</feature>
<dbReference type="InterPro" id="IPR039888">
    <property type="entry name" value="Melted-like"/>
</dbReference>
<dbReference type="PANTHER" id="PTHR21630:SF10">
    <property type="entry name" value="VENTRICULAR ZONE-EXPRESSED PH DOMAIN-CONTAINING PROTEIN HOMOLOG 1"/>
    <property type="match status" value="1"/>
</dbReference>
<evidence type="ECO:0000256" key="2">
    <source>
        <dbReference type="ARBA" id="ARBA00010187"/>
    </source>
</evidence>
<organism evidence="7 8">
    <name type="scientific">Aplysia californica</name>
    <name type="common">California sea hare</name>
    <dbReference type="NCBI Taxonomy" id="6500"/>
    <lineage>
        <taxon>Eukaryota</taxon>
        <taxon>Metazoa</taxon>
        <taxon>Spiralia</taxon>
        <taxon>Lophotrochozoa</taxon>
        <taxon>Mollusca</taxon>
        <taxon>Gastropoda</taxon>
        <taxon>Heterobranchia</taxon>
        <taxon>Euthyneura</taxon>
        <taxon>Tectipleura</taxon>
        <taxon>Aplysiida</taxon>
        <taxon>Aplysioidea</taxon>
        <taxon>Aplysiidae</taxon>
        <taxon>Aplysia</taxon>
    </lineage>
</organism>
<dbReference type="PROSITE" id="PS50003">
    <property type="entry name" value="PH_DOMAIN"/>
    <property type="match status" value="1"/>
</dbReference>
<dbReference type="InterPro" id="IPR011993">
    <property type="entry name" value="PH-like_dom_sf"/>
</dbReference>
<feature type="domain" description="PH" evidence="6">
    <location>
        <begin position="683"/>
        <end position="780"/>
    </location>
</feature>
<dbReference type="Proteomes" id="UP000694888">
    <property type="component" value="Unplaced"/>
</dbReference>
<evidence type="ECO:0000256" key="3">
    <source>
        <dbReference type="ARBA" id="ARBA00022475"/>
    </source>
</evidence>
<dbReference type="InterPro" id="IPR001849">
    <property type="entry name" value="PH_domain"/>
</dbReference>
<proteinExistence type="inferred from homology"/>
<feature type="compositionally biased region" description="Low complexity" evidence="5">
    <location>
        <begin position="382"/>
        <end position="395"/>
    </location>
</feature>
<evidence type="ECO:0000256" key="4">
    <source>
        <dbReference type="ARBA" id="ARBA00023136"/>
    </source>
</evidence>
<dbReference type="Gene3D" id="2.30.29.30">
    <property type="entry name" value="Pleckstrin-homology domain (PH domain)/Phosphotyrosine-binding domain (PTB)"/>
    <property type="match status" value="1"/>
</dbReference>
<sequence>METAHEGKKMNKLFAEVLAKKDLSKAGELFSLSDDLIEKDLEKIVEEIIVIADSDEYEKSDNDQSVVEICITRITTAIRETENICKHAEPLVRLLSVCHKHNLSQVAKDEDPPHAKIASDIMSRLFTYYSNKHVMTLTIPAVVQFLDCDNKDLVRSVASYLSLATIDNADLLAHHMTLVLSTVLKGNYLLGQVLPQIYDQNPGPVLERVEELAELLERCDTTEKVCFVQLFSKVAKTHPKLLEPYVPQLCSYLPSSLLSSMVLMILVDLALAQPASVGGQVAQVQAVVGTQPMLMYQVALITGAVGTLSQEEGRKSMEYLVSRLSGMDQSILPSVLQEIRGLGQAHPALLAEYVDQISRLSTSGSSAVRLMVQQIREDVRKNSNSPSSPSVVQEESPPRHKSPSPFARSEEEEAAGVSTEQAPAKQTRSVSSQTEGTVTIITVGNPPNATHPSGTVSVKSTALAPSGGSSQQSLVKLSHLSSDQAYGGAQEVTSHTTIGTSTDLSPQGQTVRDGVQLFCEKHFAKIKNFISKLNATIPLPAKCSVVNGKHKRYLKLHFECGHQSDQCLYSGSHFTLNTRLPKLWLHLMFLSVQAQSRFALSQRDSNVSSLKTCWDALKGETTSNFLTLVTSSFPTQKDQLGLLQELHQMRYFDVFELNAAVAHWACFLCNHPEKLSELLNDGYPEIAGQLKEKKGKWKFFKRWKTRYFTLSGGSITYDKSNATKASLPVTKIQSVKAIRKGIRDIPKAFEIFTEDQTYMFKAKGHHNVEQWVQCLHIAVARSQIGGSTSSSLMGGASPFTVEEGEGDSHHAGGKSCLVGRPEGAANNGAGVWGTKVKHSRGASFSAGGGVSSSRMVAHPGLFEPQHSHHGLGGKDTRKIVTDTKL</sequence>
<protein>
    <submittedName>
        <fullName evidence="8">Ventricular zone-expressed PH domain-containing protein homolog 1 isoform X1</fullName>
    </submittedName>
</protein>
<gene>
    <name evidence="8" type="primary">LOC101855473</name>
</gene>